<evidence type="ECO:0000313" key="4">
    <source>
        <dbReference type="Proteomes" id="UP000005012"/>
    </source>
</evidence>
<dbReference type="EMBL" id="CP003488">
    <property type="protein sequence ID" value="AFH92168.1"/>
    <property type="molecule type" value="Genomic_DNA"/>
</dbReference>
<dbReference type="KEGG" id="psi:S70_01355"/>
<proteinExistence type="predicted"/>
<evidence type="ECO:0000256" key="1">
    <source>
        <dbReference type="SAM" id="Coils"/>
    </source>
</evidence>
<name>A0A140SSK9_PROSM</name>
<protein>
    <submittedName>
        <fullName evidence="3">Uncharacterized protein</fullName>
    </submittedName>
</protein>
<evidence type="ECO:0000256" key="2">
    <source>
        <dbReference type="SAM" id="SignalP"/>
    </source>
</evidence>
<accession>A0A140SSK9</accession>
<keyword evidence="1" id="KW-0175">Coiled coil</keyword>
<evidence type="ECO:0000313" key="3">
    <source>
        <dbReference type="EMBL" id="AFH92168.1"/>
    </source>
</evidence>
<feature type="chain" id="PRO_5007305056" evidence="2">
    <location>
        <begin position="18"/>
        <end position="124"/>
    </location>
</feature>
<dbReference type="RefSeq" id="WP_004920727.1">
    <property type="nucleotide sequence ID" value="NC_017731.1"/>
</dbReference>
<reference evidence="3 4" key="1">
    <citation type="journal article" date="2012" name="J. Bacteriol.">
        <title>Complete Genome Sequence of Providencia stuartii Clinical Isolate MRSN 2154.</title>
        <authorList>
            <person name="Clifford R.J."/>
            <person name="Hang J."/>
            <person name="Riley M.C."/>
            <person name="Onmus-Leone F."/>
            <person name="Kuschner R.A."/>
            <person name="Lesho E.P."/>
            <person name="Waterman P.E."/>
        </authorList>
    </citation>
    <scope>NUCLEOTIDE SEQUENCE [LARGE SCALE GENOMIC DNA]</scope>
    <source>
        <strain evidence="3 4">MRSN 2154</strain>
    </source>
</reference>
<dbReference type="GeneID" id="93518994"/>
<dbReference type="AlphaFoldDB" id="A0A140SSK9"/>
<dbReference type="OrthoDB" id="6465461at2"/>
<sequence>MKRLLLAVCFTPIIALGANEPLNISQTAIDYCDITGQTLNDAYRSDKSSNELAADALTQLKSKNVDLAKLETNEADLQKNLAVVIKTIRDNKGSFKSQDEFAKSLNDSISACKIQTELLLNKTK</sequence>
<feature type="coiled-coil region" evidence="1">
    <location>
        <begin position="53"/>
        <end position="87"/>
    </location>
</feature>
<dbReference type="PATRIC" id="fig|1157951.4.peg.274"/>
<dbReference type="Proteomes" id="UP000005012">
    <property type="component" value="Chromosome"/>
</dbReference>
<organism evidence="3 4">
    <name type="scientific">Providencia stuartii (strain MRSN 2154)</name>
    <dbReference type="NCBI Taxonomy" id="1157951"/>
    <lineage>
        <taxon>Bacteria</taxon>
        <taxon>Pseudomonadati</taxon>
        <taxon>Pseudomonadota</taxon>
        <taxon>Gammaproteobacteria</taxon>
        <taxon>Enterobacterales</taxon>
        <taxon>Morganellaceae</taxon>
        <taxon>Providencia</taxon>
    </lineage>
</organism>
<dbReference type="HOGENOM" id="CLU_2001843_0_0_6"/>
<feature type="signal peptide" evidence="2">
    <location>
        <begin position="1"/>
        <end position="17"/>
    </location>
</feature>
<reference evidence="4" key="2">
    <citation type="submission" date="2012-04" db="EMBL/GenBank/DDBJ databases">
        <title>Complete genome sequence of Providencia stuartii clinical isolate MRSN 2154.</title>
        <authorList>
            <person name="Clifford R.J."/>
            <person name="Hang J."/>
            <person name="Riley M.C."/>
            <person name="Onmus-Leone F."/>
            <person name="Kuschner R.A."/>
            <person name="Lesho E.P."/>
            <person name="Waterman P.E."/>
        </authorList>
    </citation>
    <scope>NUCLEOTIDE SEQUENCE [LARGE SCALE GENOMIC DNA]</scope>
    <source>
        <strain evidence="4">MRSN 2154</strain>
    </source>
</reference>
<keyword evidence="2" id="KW-0732">Signal</keyword>
<gene>
    <name evidence="3" type="ordered locus">S70_01355</name>
</gene>